<dbReference type="InterPro" id="IPR029063">
    <property type="entry name" value="SAM-dependent_MTases_sf"/>
</dbReference>
<dbReference type="PIRSF" id="PIRSF017393">
    <property type="entry name" value="MTase_SAV2177"/>
    <property type="match status" value="1"/>
</dbReference>
<dbReference type="Gene3D" id="3.40.50.150">
    <property type="entry name" value="Vaccinia Virus protein VP39"/>
    <property type="match status" value="1"/>
</dbReference>
<dbReference type="GO" id="GO:0008168">
    <property type="term" value="F:methyltransferase activity"/>
    <property type="evidence" value="ECO:0007669"/>
    <property type="project" value="UniProtKB-KW"/>
</dbReference>
<gene>
    <name evidence="1" type="ORF">E1286_02750</name>
</gene>
<comment type="caution">
    <text evidence="1">The sequence shown here is derived from an EMBL/GenBank/DDBJ whole genome shotgun (WGS) entry which is preliminary data.</text>
</comment>
<dbReference type="Proteomes" id="UP000295302">
    <property type="component" value="Unassembled WGS sequence"/>
</dbReference>
<accession>A0A4R4ZFT7</accession>
<evidence type="ECO:0000313" key="1">
    <source>
        <dbReference type="EMBL" id="TDD56249.1"/>
    </source>
</evidence>
<organism evidence="1 2">
    <name type="scientific">Nonomuraea terrae</name>
    <dbReference type="NCBI Taxonomy" id="2530383"/>
    <lineage>
        <taxon>Bacteria</taxon>
        <taxon>Bacillati</taxon>
        <taxon>Actinomycetota</taxon>
        <taxon>Actinomycetes</taxon>
        <taxon>Streptosporangiales</taxon>
        <taxon>Streptosporangiaceae</taxon>
        <taxon>Nonomuraea</taxon>
    </lineage>
</organism>
<protein>
    <submittedName>
        <fullName evidence="1">SAM-dependent methyltransferase</fullName>
    </submittedName>
</protein>
<dbReference type="RefSeq" id="WP_132608674.1">
    <property type="nucleotide sequence ID" value="NZ_SMKQ01000004.1"/>
</dbReference>
<reference evidence="1 2" key="1">
    <citation type="submission" date="2019-03" db="EMBL/GenBank/DDBJ databases">
        <title>Draft genome sequences of novel Actinobacteria.</title>
        <authorList>
            <person name="Sahin N."/>
            <person name="Ay H."/>
            <person name="Saygin H."/>
        </authorList>
    </citation>
    <scope>NUCLEOTIDE SEQUENCE [LARGE SCALE GENOMIC DNA]</scope>
    <source>
        <strain evidence="1 2">CH32</strain>
    </source>
</reference>
<keyword evidence="2" id="KW-1185">Reference proteome</keyword>
<keyword evidence="1" id="KW-0808">Transferase</keyword>
<dbReference type="AlphaFoldDB" id="A0A4R4ZFT7"/>
<dbReference type="InterPro" id="IPR006764">
    <property type="entry name" value="SAM_dep_MeTrfase_SAV2177_type"/>
</dbReference>
<name>A0A4R4ZFT7_9ACTN</name>
<keyword evidence="1" id="KW-0489">Methyltransferase</keyword>
<dbReference type="SUPFAM" id="SSF53335">
    <property type="entry name" value="S-adenosyl-L-methionine-dependent methyltransferases"/>
    <property type="match status" value="1"/>
</dbReference>
<dbReference type="GO" id="GO:0032259">
    <property type="term" value="P:methylation"/>
    <property type="evidence" value="ECO:0007669"/>
    <property type="project" value="UniProtKB-KW"/>
</dbReference>
<dbReference type="OrthoDB" id="3216820at2"/>
<dbReference type="Pfam" id="PF04672">
    <property type="entry name" value="Methyltransf_19"/>
    <property type="match status" value="1"/>
</dbReference>
<evidence type="ECO:0000313" key="2">
    <source>
        <dbReference type="Proteomes" id="UP000295302"/>
    </source>
</evidence>
<sequence length="279" mass="30652">MTTQERPPGDEHGPEKLIRTDVPHSARIYNYWLGGKDHFDIDRVIGEQVVQAEPEMVAMMRHNRAFLRRAVDHLVRERGIRQFLDIGTGLPVADNTHEVAQRAAPESRIVYVDNDPVVLAHAKALLTSSLEGATDYIDADLREPHEILSAAAKTLELGEPVAVMLLGVLNHIAEDAEALAIVRTLMDALVPGSHLVISVNTNVLKPENMNRAAAAYNEAFGNPPIYLSTPERLAAFFEGMEMVDPGLVPAARWNPVAADAPFEDETSDMDLYVGVGRKP</sequence>
<dbReference type="EMBL" id="SMKQ01000004">
    <property type="protein sequence ID" value="TDD56249.1"/>
    <property type="molecule type" value="Genomic_DNA"/>
</dbReference>
<proteinExistence type="predicted"/>